<feature type="domain" description="Chitin-binding type-2" evidence="7">
    <location>
        <begin position="27"/>
        <end position="74"/>
    </location>
</feature>
<dbReference type="Gene3D" id="1.10.150.50">
    <property type="entry name" value="Transcription Factor, Ets-1"/>
    <property type="match status" value="1"/>
</dbReference>
<evidence type="ECO:0000259" key="7">
    <source>
        <dbReference type="PROSITE" id="PS50940"/>
    </source>
</evidence>
<dbReference type="PANTHER" id="PTHR23301:SF0">
    <property type="entry name" value="CHITIN-BINDING TYPE-2 DOMAIN-CONTAINING PROTEIN-RELATED"/>
    <property type="match status" value="1"/>
</dbReference>
<keyword evidence="3" id="KW-0677">Repeat</keyword>
<name>A0A336MJJ2_CULSO</name>
<evidence type="ECO:0000256" key="2">
    <source>
        <dbReference type="ARBA" id="ARBA00022729"/>
    </source>
</evidence>
<evidence type="ECO:0000256" key="5">
    <source>
        <dbReference type="ARBA" id="ARBA00023180"/>
    </source>
</evidence>
<proteinExistence type="predicted"/>
<reference evidence="8" key="1">
    <citation type="submission" date="2018-07" db="EMBL/GenBank/DDBJ databases">
        <authorList>
            <person name="Quirk P.G."/>
            <person name="Krulwich T.A."/>
        </authorList>
    </citation>
    <scope>NUCLEOTIDE SEQUENCE</scope>
</reference>
<evidence type="ECO:0000256" key="1">
    <source>
        <dbReference type="ARBA" id="ARBA00022669"/>
    </source>
</evidence>
<dbReference type="GO" id="GO:0008061">
    <property type="term" value="F:chitin binding"/>
    <property type="evidence" value="ECO:0007669"/>
    <property type="project" value="UniProtKB-KW"/>
</dbReference>
<dbReference type="SUPFAM" id="SSF57625">
    <property type="entry name" value="Invertebrate chitin-binding proteins"/>
    <property type="match status" value="2"/>
</dbReference>
<keyword evidence="2" id="KW-0732">Signal</keyword>
<keyword evidence="5" id="KW-0325">Glycoprotein</keyword>
<dbReference type="VEuPathDB" id="VectorBase:CSON000193"/>
<keyword evidence="4" id="KW-1015">Disulfide bond</keyword>
<dbReference type="InterPro" id="IPR013761">
    <property type="entry name" value="SAM/pointed_sf"/>
</dbReference>
<dbReference type="EMBL" id="UFQT01001022">
    <property type="protein sequence ID" value="SSX28527.1"/>
    <property type="molecule type" value="Genomic_DNA"/>
</dbReference>
<feature type="region of interest" description="Disordered" evidence="6">
    <location>
        <begin position="132"/>
        <end position="156"/>
    </location>
</feature>
<dbReference type="Gene3D" id="2.170.140.10">
    <property type="entry name" value="Chitin binding domain"/>
    <property type="match status" value="1"/>
</dbReference>
<evidence type="ECO:0000256" key="4">
    <source>
        <dbReference type="ARBA" id="ARBA00023157"/>
    </source>
</evidence>
<dbReference type="InterPro" id="IPR036508">
    <property type="entry name" value="Chitin-bd_dom_sf"/>
</dbReference>
<organism evidence="8">
    <name type="scientific">Culicoides sonorensis</name>
    <name type="common">Biting midge</name>
    <dbReference type="NCBI Taxonomy" id="179676"/>
    <lineage>
        <taxon>Eukaryota</taxon>
        <taxon>Metazoa</taxon>
        <taxon>Ecdysozoa</taxon>
        <taxon>Arthropoda</taxon>
        <taxon>Hexapoda</taxon>
        <taxon>Insecta</taxon>
        <taxon>Pterygota</taxon>
        <taxon>Neoptera</taxon>
        <taxon>Endopterygota</taxon>
        <taxon>Diptera</taxon>
        <taxon>Nematocera</taxon>
        <taxon>Chironomoidea</taxon>
        <taxon>Ceratopogonidae</taxon>
        <taxon>Ceratopogoninae</taxon>
        <taxon>Culicoides</taxon>
        <taxon>Monoculicoides</taxon>
    </lineage>
</organism>
<accession>A0A336MJJ2</accession>
<dbReference type="SMART" id="SM00494">
    <property type="entry name" value="ChtBD2"/>
    <property type="match status" value="2"/>
</dbReference>
<dbReference type="PANTHER" id="PTHR23301">
    <property type="entry name" value="CHITIN BINDING PERITROPHIN-A"/>
    <property type="match status" value="1"/>
</dbReference>
<sequence>MPLFFAIQYIDKIFAVILISISTVSTFNICENRFDGELLTDFTSCSRYYECYNETAEARECREGFFFSQELQGCSRCYACPRDGALKAVPVPQSCTQYVLCYGGSITYRECPEGTHFNEFIQNCDLPENAGCLEEPTEKPTPPTTEGETETTTEEMTSTVLPSFYQDSSIKFNPKSLQEILIPIVNSLPVPDALSWDTDQVLLNCINGRKLLNLTPTQLCQMNIHDFDDYKKIFNGIRNLFKINMNKNSFYDPNTQYLIHKSMTGPKYQNLTRIEFFEQNRILTPHPKQNQNHFERLHEFLKHNSILSEKNAFVILPQDL</sequence>
<dbReference type="InterPro" id="IPR051940">
    <property type="entry name" value="Chitin_bind-dev_reg"/>
</dbReference>
<evidence type="ECO:0000313" key="8">
    <source>
        <dbReference type="EMBL" id="SSX28527.1"/>
    </source>
</evidence>
<dbReference type="SUPFAM" id="SSF47769">
    <property type="entry name" value="SAM/Pointed domain"/>
    <property type="match status" value="1"/>
</dbReference>
<evidence type="ECO:0000256" key="3">
    <source>
        <dbReference type="ARBA" id="ARBA00022737"/>
    </source>
</evidence>
<dbReference type="PROSITE" id="PS50940">
    <property type="entry name" value="CHIT_BIND_II"/>
    <property type="match status" value="2"/>
</dbReference>
<dbReference type="Pfam" id="PF01607">
    <property type="entry name" value="CBM_14"/>
    <property type="match status" value="2"/>
</dbReference>
<dbReference type="InterPro" id="IPR002557">
    <property type="entry name" value="Chitin-bd_dom"/>
</dbReference>
<dbReference type="GO" id="GO:0005576">
    <property type="term" value="C:extracellular region"/>
    <property type="evidence" value="ECO:0007669"/>
    <property type="project" value="InterPro"/>
</dbReference>
<keyword evidence="1" id="KW-0147">Chitin-binding</keyword>
<feature type="domain" description="Chitin-binding type-2" evidence="7">
    <location>
        <begin position="77"/>
        <end position="134"/>
    </location>
</feature>
<gene>
    <name evidence="8" type="primary">CSON000193</name>
</gene>
<evidence type="ECO:0000256" key="6">
    <source>
        <dbReference type="SAM" id="MobiDB-lite"/>
    </source>
</evidence>
<dbReference type="AlphaFoldDB" id="A0A336MJJ2"/>
<protein>
    <submittedName>
        <fullName evidence="8">CSON000193 protein</fullName>
    </submittedName>
</protein>